<reference evidence="4" key="2">
    <citation type="submission" date="2016-10" db="EMBL/GenBank/DDBJ databases">
        <authorList>
            <person name="de Groot N.N."/>
        </authorList>
    </citation>
    <scope>NUCLEOTIDE SEQUENCE [LARGE SCALE GENOMIC DNA]</scope>
    <source>
        <strain evidence="4">DSM 12489</strain>
    </source>
</reference>
<dbReference type="Pfam" id="PF13561">
    <property type="entry name" value="adh_short_C2"/>
    <property type="match status" value="1"/>
</dbReference>
<evidence type="ECO:0000313" key="3">
    <source>
        <dbReference type="EMBL" id="GLV13025.1"/>
    </source>
</evidence>
<comment type="similarity">
    <text evidence="1">Belongs to the short-chain dehydrogenases/reductases (SDR) family.</text>
</comment>
<accession>A0A1H2WZ89</accession>
<dbReference type="EMBL" id="BSRA01000003">
    <property type="protein sequence ID" value="GLV13025.1"/>
    <property type="molecule type" value="Genomic_DNA"/>
</dbReference>
<dbReference type="PANTHER" id="PTHR24321">
    <property type="entry name" value="DEHYDROGENASES, SHORT CHAIN"/>
    <property type="match status" value="1"/>
</dbReference>
<dbReference type="PANTHER" id="PTHR24321:SF8">
    <property type="entry name" value="ESTRADIOL 17-BETA-DEHYDROGENASE 8-RELATED"/>
    <property type="match status" value="1"/>
</dbReference>
<proteinExistence type="inferred from homology"/>
<evidence type="ECO:0000313" key="4">
    <source>
        <dbReference type="EMBL" id="SDW85269.1"/>
    </source>
</evidence>
<evidence type="ECO:0000313" key="5">
    <source>
        <dbReference type="Proteomes" id="UP000182589"/>
    </source>
</evidence>
<dbReference type="GO" id="GO:0016491">
    <property type="term" value="F:oxidoreductase activity"/>
    <property type="evidence" value="ECO:0007669"/>
    <property type="project" value="UniProtKB-KW"/>
</dbReference>
<dbReference type="STRING" id="89784.SAMN04489725_11728"/>
<dbReference type="Proteomes" id="UP001157137">
    <property type="component" value="Unassembled WGS sequence"/>
</dbReference>
<evidence type="ECO:0000256" key="1">
    <source>
        <dbReference type="ARBA" id="ARBA00006484"/>
    </source>
</evidence>
<dbReference type="CDD" id="cd05233">
    <property type="entry name" value="SDR_c"/>
    <property type="match status" value="1"/>
</dbReference>
<sequence length="259" mass="27779">MTNRRVALISDASQAFGIATAKRLAQDGMTLVLNGPPGPGEQVVANLAQTLQADGHDVLVATSDLGATETVESLCNDVVTRYGRIDLYVHTHNRVDRGAVASLPHLLVRDALNFNAKTAFLCTQVLGRQMAKQGAGCMVYVGSIHGEKPTGCAFSYALAQGALQMLCKEAALELGRLGVRVNLIAMGPVDGDDEQFYSDISDLYLDYQYKVPSATLGTADDVAEAVAWMASDAAKYLNGAIIRLDGGFLLHYMDHKMKR</sequence>
<dbReference type="PRINTS" id="PR00081">
    <property type="entry name" value="GDHRDH"/>
</dbReference>
<gene>
    <name evidence="3" type="ORF">Heshes_07090</name>
    <name evidence="4" type="ORF">SAMN04489725_11728</name>
</gene>
<dbReference type="RefSeq" id="WP_074693545.1">
    <property type="nucleotide sequence ID" value="NZ_BSRA01000003.1"/>
</dbReference>
<reference evidence="3" key="3">
    <citation type="submission" date="2023-02" db="EMBL/GenBank/DDBJ databases">
        <title>Proposal of a novel subspecies: Alicyclobacillus hesperidum subspecies aegle.</title>
        <authorList>
            <person name="Goto K."/>
            <person name="Fujii T."/>
            <person name="Yasui K."/>
            <person name="Mochida K."/>
            <person name="Kato-Tanaka Y."/>
            <person name="Morohoshi S."/>
            <person name="An S.Y."/>
            <person name="Kasai H."/>
            <person name="Yokota A."/>
        </authorList>
    </citation>
    <scope>NUCLEOTIDE SEQUENCE</scope>
    <source>
        <strain evidence="3">DSM 12766</strain>
    </source>
</reference>
<dbReference type="Gene3D" id="3.40.50.720">
    <property type="entry name" value="NAD(P)-binding Rossmann-like Domain"/>
    <property type="match status" value="1"/>
</dbReference>
<dbReference type="SUPFAM" id="SSF51735">
    <property type="entry name" value="NAD(P)-binding Rossmann-fold domains"/>
    <property type="match status" value="1"/>
</dbReference>
<dbReference type="InterPro" id="IPR036291">
    <property type="entry name" value="NAD(P)-bd_dom_sf"/>
</dbReference>
<keyword evidence="5" id="KW-1185">Reference proteome</keyword>
<reference evidence="5" key="1">
    <citation type="submission" date="2016-10" db="EMBL/GenBank/DDBJ databases">
        <authorList>
            <person name="Varghese N."/>
        </authorList>
    </citation>
    <scope>NUCLEOTIDE SEQUENCE [LARGE SCALE GENOMIC DNA]</scope>
    <source>
        <strain evidence="5">DSM 12489</strain>
    </source>
</reference>
<dbReference type="AlphaFoldDB" id="A0A1H2WZ89"/>
<evidence type="ECO:0000256" key="2">
    <source>
        <dbReference type="ARBA" id="ARBA00023002"/>
    </source>
</evidence>
<protein>
    <submittedName>
        <fullName evidence="3">Glucose-1-dehydrogenase</fullName>
    </submittedName>
    <submittedName>
        <fullName evidence="4">NAD(P)-dependent dehydrogenase, short-chain alcohol dehydrogenase family</fullName>
    </submittedName>
</protein>
<name>A0A1H2WZ89_9BACL</name>
<keyword evidence="2" id="KW-0560">Oxidoreductase</keyword>
<organism evidence="4 5">
    <name type="scientific">Alicyclobacillus hesperidum</name>
    <dbReference type="NCBI Taxonomy" id="89784"/>
    <lineage>
        <taxon>Bacteria</taxon>
        <taxon>Bacillati</taxon>
        <taxon>Bacillota</taxon>
        <taxon>Bacilli</taxon>
        <taxon>Bacillales</taxon>
        <taxon>Alicyclobacillaceae</taxon>
        <taxon>Alicyclobacillus</taxon>
    </lineage>
</organism>
<dbReference type="InterPro" id="IPR002347">
    <property type="entry name" value="SDR_fam"/>
</dbReference>
<dbReference type="EMBL" id="FNOJ01000017">
    <property type="protein sequence ID" value="SDW85269.1"/>
    <property type="molecule type" value="Genomic_DNA"/>
</dbReference>
<dbReference type="Proteomes" id="UP000182589">
    <property type="component" value="Unassembled WGS sequence"/>
</dbReference>